<evidence type="ECO:0000313" key="1">
    <source>
        <dbReference type="EMBL" id="QHQ50438.1"/>
    </source>
</evidence>
<dbReference type="Proteomes" id="UP000463871">
    <property type="component" value="Chromosome"/>
</dbReference>
<accession>A0A7T8NJZ3</accession>
<keyword evidence="4" id="KW-1185">Reference proteome</keyword>
<gene>
    <name evidence="2" type="ORF">E4188_02040</name>
    <name evidence="1" type="ORF">GWI30_05355</name>
</gene>
<evidence type="ECO:0000313" key="2">
    <source>
        <dbReference type="EMBL" id="QJT37481.1"/>
    </source>
</evidence>
<reference evidence="2 4" key="1">
    <citation type="submission" date="2019-03" db="EMBL/GenBank/DDBJ databases">
        <title>Novel transposon Tn6433 accelerates the dissemination of tet(E) in Aeromonas from aerobic biofilm under oxytetracycline stress.</title>
        <authorList>
            <person name="Shi Y."/>
            <person name="Tian Z."/>
            <person name="Zhang Y."/>
            <person name="Zhang H."/>
            <person name="Yang M."/>
        </authorList>
    </citation>
    <scope>NUCLEOTIDE SEQUENCE [LARGE SCALE GENOMIC DNA]</scope>
    <source>
        <strain evidence="2 4">R50-22</strain>
    </source>
</reference>
<dbReference type="Proteomes" id="UP000502657">
    <property type="component" value="Chromosome"/>
</dbReference>
<dbReference type="GeneID" id="69413000"/>
<name>A0A7T8NJZ3_AERME</name>
<protein>
    <submittedName>
        <fullName evidence="1">Uncharacterized protein</fullName>
    </submittedName>
</protein>
<dbReference type="EMBL" id="CP047962">
    <property type="protein sequence ID" value="QHQ50438.1"/>
    <property type="molecule type" value="Genomic_DNA"/>
</dbReference>
<proteinExistence type="predicted"/>
<dbReference type="AlphaFoldDB" id="A0A7T8NJZ3"/>
<reference evidence="1 3" key="2">
    <citation type="submission" date="2020-01" db="EMBL/GenBank/DDBJ databases">
        <title>Complete genome of Aeromonas media MC64.</title>
        <authorList>
            <person name="Cao G."/>
            <person name="Fu J."/>
            <person name="Zhong C."/>
        </authorList>
    </citation>
    <scope>NUCLEOTIDE SEQUENCE [LARGE SCALE GENOMIC DNA]</scope>
    <source>
        <strain evidence="1 3">MC64</strain>
    </source>
</reference>
<evidence type="ECO:0000313" key="4">
    <source>
        <dbReference type="Proteomes" id="UP000502657"/>
    </source>
</evidence>
<organism evidence="1 3">
    <name type="scientific">Aeromonas media</name>
    <dbReference type="NCBI Taxonomy" id="651"/>
    <lineage>
        <taxon>Bacteria</taxon>
        <taxon>Pseudomonadati</taxon>
        <taxon>Pseudomonadota</taxon>
        <taxon>Gammaproteobacteria</taxon>
        <taxon>Aeromonadales</taxon>
        <taxon>Aeromonadaceae</taxon>
        <taxon>Aeromonas</taxon>
    </lineage>
</organism>
<dbReference type="RefSeq" id="WP_139751017.1">
    <property type="nucleotide sequence ID" value="NZ_CAAKNK010000111.1"/>
</dbReference>
<dbReference type="EMBL" id="CP038448">
    <property type="protein sequence ID" value="QJT37481.1"/>
    <property type="molecule type" value="Genomic_DNA"/>
</dbReference>
<evidence type="ECO:0000313" key="3">
    <source>
        <dbReference type="Proteomes" id="UP000463871"/>
    </source>
</evidence>
<sequence>MWIITASIADKGHLAPIYPVMDYNTFCARNRQRWVMTVSTFHGYSLDETGYGPLMSWLSLTVVVNDFNQYLGGVFHYKMHLM</sequence>